<feature type="compositionally biased region" description="Acidic residues" evidence="1">
    <location>
        <begin position="218"/>
        <end position="227"/>
    </location>
</feature>
<dbReference type="HOGENOM" id="CLU_070839_0_0_1"/>
<accession>E5R546</accession>
<evidence type="ECO:0000256" key="1">
    <source>
        <dbReference type="SAM" id="MobiDB-lite"/>
    </source>
</evidence>
<dbReference type="RefSeq" id="XP_003835381.1">
    <property type="nucleotide sequence ID" value="XM_003835333.1"/>
</dbReference>
<dbReference type="AlphaFoldDB" id="E5R546"/>
<dbReference type="STRING" id="985895.E5R546"/>
<name>E5R546_LEPMJ</name>
<gene>
    <name evidence="2" type="ORF">LEMA_P047220.1</name>
</gene>
<feature type="region of interest" description="Disordered" evidence="1">
    <location>
        <begin position="1"/>
        <end position="74"/>
    </location>
</feature>
<protein>
    <submittedName>
        <fullName evidence="2">Uncharacterized protein</fullName>
    </submittedName>
</protein>
<keyword evidence="3" id="KW-1185">Reference proteome</keyword>
<dbReference type="VEuPathDB" id="FungiDB:LEMA_P047220.1"/>
<feature type="region of interest" description="Disordered" evidence="1">
    <location>
        <begin position="169"/>
        <end position="188"/>
    </location>
</feature>
<dbReference type="Proteomes" id="UP000002668">
    <property type="component" value="Genome"/>
</dbReference>
<reference evidence="3" key="1">
    <citation type="journal article" date="2011" name="Nat. Commun.">
        <title>Effector diversification within compartments of the Leptosphaeria maculans genome affected by Repeat-Induced Point mutations.</title>
        <authorList>
            <person name="Rouxel T."/>
            <person name="Grandaubert J."/>
            <person name="Hane J.K."/>
            <person name="Hoede C."/>
            <person name="van de Wouw A.P."/>
            <person name="Couloux A."/>
            <person name="Dominguez V."/>
            <person name="Anthouard V."/>
            <person name="Bally P."/>
            <person name="Bourras S."/>
            <person name="Cozijnsen A.J."/>
            <person name="Ciuffetti L.M."/>
            <person name="Degrave A."/>
            <person name="Dilmaghani A."/>
            <person name="Duret L."/>
            <person name="Fudal I."/>
            <person name="Goodwin S.B."/>
            <person name="Gout L."/>
            <person name="Glaser N."/>
            <person name="Linglin J."/>
            <person name="Kema G.H.J."/>
            <person name="Lapalu N."/>
            <person name="Lawrence C.B."/>
            <person name="May K."/>
            <person name="Meyer M."/>
            <person name="Ollivier B."/>
            <person name="Poulain J."/>
            <person name="Schoch C.L."/>
            <person name="Simon A."/>
            <person name="Spatafora J.W."/>
            <person name="Stachowiak A."/>
            <person name="Turgeon B.G."/>
            <person name="Tyler B.M."/>
            <person name="Vincent D."/>
            <person name="Weissenbach J."/>
            <person name="Amselem J."/>
            <person name="Quesneville H."/>
            <person name="Oliver R.P."/>
            <person name="Wincker P."/>
            <person name="Balesdent M.-H."/>
            <person name="Howlett B.J."/>
        </authorList>
    </citation>
    <scope>NUCLEOTIDE SEQUENCE [LARGE SCALE GENOMIC DNA]</scope>
    <source>
        <strain evidence="3">JN3 / isolate v23.1.3 / race Av1-4-5-6-7-8</strain>
    </source>
</reference>
<dbReference type="OMA" id="WQRRDIE"/>
<evidence type="ECO:0000313" key="3">
    <source>
        <dbReference type="Proteomes" id="UP000002668"/>
    </source>
</evidence>
<dbReference type="OrthoDB" id="5279705at2759"/>
<dbReference type="eggNOG" id="ENOG502SCE7">
    <property type="taxonomic scope" value="Eukaryota"/>
</dbReference>
<organism evidence="3">
    <name type="scientific">Leptosphaeria maculans (strain JN3 / isolate v23.1.3 / race Av1-4-5-6-7-8)</name>
    <name type="common">Blackleg fungus</name>
    <name type="synonym">Phoma lingam</name>
    <dbReference type="NCBI Taxonomy" id="985895"/>
    <lineage>
        <taxon>Eukaryota</taxon>
        <taxon>Fungi</taxon>
        <taxon>Dikarya</taxon>
        <taxon>Ascomycota</taxon>
        <taxon>Pezizomycotina</taxon>
        <taxon>Dothideomycetes</taxon>
        <taxon>Pleosporomycetidae</taxon>
        <taxon>Pleosporales</taxon>
        <taxon>Pleosporineae</taxon>
        <taxon>Leptosphaeriaceae</taxon>
        <taxon>Plenodomus</taxon>
        <taxon>Plenodomus lingam/Leptosphaeria maculans species complex</taxon>
    </lineage>
</organism>
<dbReference type="InParanoid" id="E5R546"/>
<feature type="compositionally biased region" description="Polar residues" evidence="1">
    <location>
        <begin position="200"/>
        <end position="215"/>
    </location>
</feature>
<dbReference type="GeneID" id="13288612"/>
<proteinExistence type="predicted"/>
<feature type="region of interest" description="Disordered" evidence="1">
    <location>
        <begin position="200"/>
        <end position="227"/>
    </location>
</feature>
<sequence length="227" mass="26119">MMLTSAYHMPPMPYYSAYTPPRPSPLSERSVNSAPRLFNFTMGSPSEKKPIIPQRAYKANPVMQTRDAATKRRRDMFFKRVQNGREDKKWEARGEQIQQLDFASERKRWEAEKARQAPPEEQEIDELIDDAALPESPLPESAPQYEAWMTEADWVAAQEEYELQQLVASMEQENDASSQHYGSDDDDYDSIFMQCAASANDQHQYQPHQAYGTSNDVDMMDMDMADG</sequence>
<dbReference type="EMBL" id="FP929083">
    <property type="protein sequence ID" value="CBX92016.1"/>
    <property type="molecule type" value="Genomic_DNA"/>
</dbReference>
<evidence type="ECO:0000313" key="2">
    <source>
        <dbReference type="EMBL" id="CBX92016.1"/>
    </source>
</evidence>